<dbReference type="InterPro" id="IPR048466">
    <property type="entry name" value="DNA_pol3_delta-like_C"/>
</dbReference>
<evidence type="ECO:0000256" key="5">
    <source>
        <dbReference type="ARBA" id="ARBA00022705"/>
    </source>
</evidence>
<gene>
    <name evidence="11" type="ORF">DFR58_110131</name>
</gene>
<dbReference type="RefSeq" id="WP_114297793.1">
    <property type="nucleotide sequence ID" value="NZ_QPJT01000010.1"/>
</dbReference>
<evidence type="ECO:0000256" key="3">
    <source>
        <dbReference type="ARBA" id="ARBA00022679"/>
    </source>
</evidence>
<dbReference type="Pfam" id="PF06144">
    <property type="entry name" value="DNA_pol3_delta"/>
    <property type="match status" value="1"/>
</dbReference>
<feature type="domain" description="DNA polymerase III delta subunit-like C-terminal" evidence="10">
    <location>
        <begin position="220"/>
        <end position="338"/>
    </location>
</feature>
<keyword evidence="12" id="KW-1185">Reference proteome</keyword>
<dbReference type="Gene3D" id="3.40.50.300">
    <property type="entry name" value="P-loop containing nucleotide triphosphate hydrolases"/>
    <property type="match status" value="1"/>
</dbReference>
<reference evidence="11 12" key="1">
    <citation type="submission" date="2018-07" db="EMBL/GenBank/DDBJ databases">
        <title>Genomic Encyclopedia of Type Strains, Phase IV (KMG-IV): sequencing the most valuable type-strain genomes for metagenomic binning, comparative biology and taxonomic classification.</title>
        <authorList>
            <person name="Goeker M."/>
        </authorList>
    </citation>
    <scope>NUCLEOTIDE SEQUENCE [LARGE SCALE GENOMIC DNA]</scope>
    <source>
        <strain evidence="11 12">DSM 27016</strain>
    </source>
</reference>
<comment type="caution">
    <text evidence="11">The sequence shown here is derived from an EMBL/GenBank/DDBJ whole genome shotgun (WGS) entry which is preliminary data.</text>
</comment>
<name>A0A369B569_9FIRM</name>
<evidence type="ECO:0000256" key="4">
    <source>
        <dbReference type="ARBA" id="ARBA00022695"/>
    </source>
</evidence>
<dbReference type="PANTHER" id="PTHR34388:SF1">
    <property type="entry name" value="DNA POLYMERASE III SUBUNIT DELTA"/>
    <property type="match status" value="1"/>
</dbReference>
<evidence type="ECO:0000256" key="2">
    <source>
        <dbReference type="ARBA" id="ARBA00017703"/>
    </source>
</evidence>
<evidence type="ECO:0000313" key="11">
    <source>
        <dbReference type="EMBL" id="RCX16633.1"/>
    </source>
</evidence>
<comment type="catalytic activity">
    <reaction evidence="8">
        <text>DNA(n) + a 2'-deoxyribonucleoside 5'-triphosphate = DNA(n+1) + diphosphate</text>
        <dbReference type="Rhea" id="RHEA:22508"/>
        <dbReference type="Rhea" id="RHEA-COMP:17339"/>
        <dbReference type="Rhea" id="RHEA-COMP:17340"/>
        <dbReference type="ChEBI" id="CHEBI:33019"/>
        <dbReference type="ChEBI" id="CHEBI:61560"/>
        <dbReference type="ChEBI" id="CHEBI:173112"/>
        <dbReference type="EC" id="2.7.7.7"/>
    </reaction>
</comment>
<dbReference type="Pfam" id="PF21694">
    <property type="entry name" value="DNA_pol3_delta_C"/>
    <property type="match status" value="1"/>
</dbReference>
<organism evidence="11 12">
    <name type="scientific">Anaerobacterium chartisolvens</name>
    <dbReference type="NCBI Taxonomy" id="1297424"/>
    <lineage>
        <taxon>Bacteria</taxon>
        <taxon>Bacillati</taxon>
        <taxon>Bacillota</taxon>
        <taxon>Clostridia</taxon>
        <taxon>Eubacteriales</taxon>
        <taxon>Oscillospiraceae</taxon>
        <taxon>Anaerobacterium</taxon>
    </lineage>
</organism>
<keyword evidence="3" id="KW-0808">Transferase</keyword>
<protein>
    <recommendedName>
        <fullName evidence="2">DNA polymerase III subunit delta</fullName>
        <ecNumber evidence="1">2.7.7.7</ecNumber>
    </recommendedName>
</protein>
<evidence type="ECO:0000256" key="6">
    <source>
        <dbReference type="ARBA" id="ARBA00022932"/>
    </source>
</evidence>
<evidence type="ECO:0000313" key="12">
    <source>
        <dbReference type="Proteomes" id="UP000253034"/>
    </source>
</evidence>
<dbReference type="Gene3D" id="1.20.272.10">
    <property type="match status" value="1"/>
</dbReference>
<dbReference type="AlphaFoldDB" id="A0A369B569"/>
<dbReference type="SUPFAM" id="SSF48019">
    <property type="entry name" value="post-AAA+ oligomerization domain-like"/>
    <property type="match status" value="1"/>
</dbReference>
<evidence type="ECO:0000256" key="1">
    <source>
        <dbReference type="ARBA" id="ARBA00012417"/>
    </source>
</evidence>
<dbReference type="InterPro" id="IPR027417">
    <property type="entry name" value="P-loop_NTPase"/>
</dbReference>
<dbReference type="OrthoDB" id="9775929at2"/>
<dbReference type="GO" id="GO:0009360">
    <property type="term" value="C:DNA polymerase III complex"/>
    <property type="evidence" value="ECO:0007669"/>
    <property type="project" value="InterPro"/>
</dbReference>
<dbReference type="GO" id="GO:0006261">
    <property type="term" value="P:DNA-templated DNA replication"/>
    <property type="evidence" value="ECO:0007669"/>
    <property type="project" value="TreeGrafter"/>
</dbReference>
<dbReference type="GO" id="GO:0003887">
    <property type="term" value="F:DNA-directed DNA polymerase activity"/>
    <property type="evidence" value="ECO:0007669"/>
    <property type="project" value="UniProtKB-KW"/>
</dbReference>
<evidence type="ECO:0000259" key="10">
    <source>
        <dbReference type="Pfam" id="PF21694"/>
    </source>
</evidence>
<dbReference type="EC" id="2.7.7.7" evidence="1"/>
<dbReference type="GO" id="GO:0003677">
    <property type="term" value="F:DNA binding"/>
    <property type="evidence" value="ECO:0007669"/>
    <property type="project" value="InterPro"/>
</dbReference>
<dbReference type="PANTHER" id="PTHR34388">
    <property type="entry name" value="DNA POLYMERASE III SUBUNIT DELTA"/>
    <property type="match status" value="1"/>
</dbReference>
<dbReference type="NCBIfam" id="TIGR01128">
    <property type="entry name" value="holA"/>
    <property type="match status" value="1"/>
</dbReference>
<accession>A0A369B569</accession>
<dbReference type="Gene3D" id="1.10.8.60">
    <property type="match status" value="1"/>
</dbReference>
<keyword evidence="4" id="KW-0548">Nucleotidyltransferase</keyword>
<dbReference type="SUPFAM" id="SSF52540">
    <property type="entry name" value="P-loop containing nucleoside triphosphate hydrolases"/>
    <property type="match status" value="1"/>
</dbReference>
<comment type="similarity">
    <text evidence="7">Belongs to the DNA polymerase HolA subunit family.</text>
</comment>
<proteinExistence type="inferred from homology"/>
<dbReference type="InterPro" id="IPR010372">
    <property type="entry name" value="DNA_pol3_delta_N"/>
</dbReference>
<dbReference type="InterPro" id="IPR005790">
    <property type="entry name" value="DNA_polIII_delta"/>
</dbReference>
<keyword evidence="5" id="KW-0235">DNA replication</keyword>
<keyword evidence="6" id="KW-0239">DNA-directed DNA polymerase</keyword>
<dbReference type="Proteomes" id="UP000253034">
    <property type="component" value="Unassembled WGS sequence"/>
</dbReference>
<sequence length="342" mass="38446">MSIDILKEDIKSGMIRSLYLFYGQEEYLKRYYVDCIEKQIIAKETRALNRLVMDGGIDIRKLSEACETMPVFSDRKLVVVKNSEVFKAKKKPGGAKGKSKGSSGDELLEYLQNIPPYTCLIFYEDSIDKRIKAVDSIKKNGLIVECAFQKPAELVKWAIKVFKSYGKDIDRLTASKLVDSSEQGMTEILNEIDKVALYIGDRTAVTGEDISRVCTPSIKSRVFDLTDAIAEKNAGRAFKLLNDMAALKEPMPKILFMIARQFRQVLELKLLTEEGLDLGQAASKMGITPYAAGKLIKQARHFTQETLKQAMEESLKMDVAIKTGKIKDRIAAEMLIARFAQD</sequence>
<feature type="domain" description="DNA polymerase III delta N-terminal" evidence="9">
    <location>
        <begin position="19"/>
        <end position="146"/>
    </location>
</feature>
<evidence type="ECO:0000256" key="7">
    <source>
        <dbReference type="ARBA" id="ARBA00034754"/>
    </source>
</evidence>
<dbReference type="EMBL" id="QPJT01000010">
    <property type="protein sequence ID" value="RCX16633.1"/>
    <property type="molecule type" value="Genomic_DNA"/>
</dbReference>
<evidence type="ECO:0000256" key="8">
    <source>
        <dbReference type="ARBA" id="ARBA00049244"/>
    </source>
</evidence>
<evidence type="ECO:0000259" key="9">
    <source>
        <dbReference type="Pfam" id="PF06144"/>
    </source>
</evidence>
<dbReference type="InterPro" id="IPR008921">
    <property type="entry name" value="DNA_pol3_clamp-load_cplx_C"/>
</dbReference>